<name>A0A3M9N2Y2_9BACT</name>
<organism evidence="1 2">
    <name type="scientific">Hanamia caeni</name>
    <dbReference type="NCBI Taxonomy" id="2294116"/>
    <lineage>
        <taxon>Bacteria</taxon>
        <taxon>Pseudomonadati</taxon>
        <taxon>Bacteroidota</taxon>
        <taxon>Chitinophagia</taxon>
        <taxon>Chitinophagales</taxon>
        <taxon>Chitinophagaceae</taxon>
        <taxon>Hanamia</taxon>
    </lineage>
</organism>
<evidence type="ECO:0000313" key="1">
    <source>
        <dbReference type="EMBL" id="RNI32160.1"/>
    </source>
</evidence>
<reference evidence="1 2" key="1">
    <citation type="submission" date="2018-11" db="EMBL/GenBank/DDBJ databases">
        <title>Draft genome sequence of Ferruginibacter sp. BO-59.</title>
        <authorList>
            <person name="Im W.T."/>
        </authorList>
    </citation>
    <scope>NUCLEOTIDE SEQUENCE [LARGE SCALE GENOMIC DNA]</scope>
    <source>
        <strain evidence="1 2">BO-59</strain>
    </source>
</reference>
<comment type="caution">
    <text evidence="1">The sequence shown here is derived from an EMBL/GenBank/DDBJ whole genome shotgun (WGS) entry which is preliminary data.</text>
</comment>
<dbReference type="EMBL" id="RJJR01000027">
    <property type="protein sequence ID" value="RNI32160.1"/>
    <property type="molecule type" value="Genomic_DNA"/>
</dbReference>
<accession>A0A3M9N2Y2</accession>
<gene>
    <name evidence="1" type="ORF">EFY79_20620</name>
</gene>
<protein>
    <submittedName>
        <fullName evidence="1">Uncharacterized protein</fullName>
    </submittedName>
</protein>
<sequence length="76" mass="8507">MGIFNTTADYPEKKLRLFPASLSPPTFHWVKINIIGISSFTAIVIQSPGAKFNSLEGLFAIIQKTNFIFEFILPDC</sequence>
<proteinExistence type="predicted"/>
<keyword evidence="2" id="KW-1185">Reference proteome</keyword>
<evidence type="ECO:0000313" key="2">
    <source>
        <dbReference type="Proteomes" id="UP000267223"/>
    </source>
</evidence>
<dbReference type="Proteomes" id="UP000267223">
    <property type="component" value="Unassembled WGS sequence"/>
</dbReference>
<dbReference type="AlphaFoldDB" id="A0A3M9N2Y2"/>